<accession>A0A6B3RTE4</accession>
<proteinExistence type="predicted"/>
<protein>
    <recommendedName>
        <fullName evidence="3">Phage XkdN-like protein</fullName>
    </recommendedName>
</protein>
<dbReference type="Proteomes" id="UP000477402">
    <property type="component" value="Unassembled WGS sequence"/>
</dbReference>
<organism evidence="1 2">
    <name type="scientific">Lactococcus lactis</name>
    <dbReference type="NCBI Taxonomy" id="1358"/>
    <lineage>
        <taxon>Bacteria</taxon>
        <taxon>Bacillati</taxon>
        <taxon>Bacillota</taxon>
        <taxon>Bacilli</taxon>
        <taxon>Lactobacillales</taxon>
        <taxon>Streptococcaceae</taxon>
        <taxon>Lactococcus</taxon>
    </lineage>
</organism>
<dbReference type="EMBL" id="WWDJ01000047">
    <property type="protein sequence ID" value="NEX55398.1"/>
    <property type="molecule type" value="Genomic_DNA"/>
</dbReference>
<evidence type="ECO:0000313" key="1">
    <source>
        <dbReference type="EMBL" id="NEX55398.1"/>
    </source>
</evidence>
<sequence>MTTSIKDFILKDITSIEETKEIWFPQFKSPFVVRSIGAEEFKKIQDEATITTRNRKTGVSTSKTDGDRLIDLLIAKSVVTPDLSNDELQKAYGTTADAAGTARKMLKAGQYGDLVDEVQKISGFDVDDMVEELKK</sequence>
<evidence type="ECO:0000313" key="2">
    <source>
        <dbReference type="Proteomes" id="UP000477402"/>
    </source>
</evidence>
<gene>
    <name evidence="1" type="ORF">GTP08_06795</name>
</gene>
<dbReference type="InterPro" id="IPR038559">
    <property type="entry name" value="XkdN-like_sf"/>
</dbReference>
<dbReference type="RefSeq" id="WP_163646665.1">
    <property type="nucleotide sequence ID" value="NZ_RIGB01000062.1"/>
</dbReference>
<name>A0A6B3RTE4_9LACT</name>
<comment type="caution">
    <text evidence="1">The sequence shown here is derived from an EMBL/GenBank/DDBJ whole genome shotgun (WGS) entry which is preliminary data.</text>
</comment>
<dbReference type="AlphaFoldDB" id="A0A6B3RTE4"/>
<evidence type="ECO:0008006" key="3">
    <source>
        <dbReference type="Google" id="ProtNLM"/>
    </source>
</evidence>
<dbReference type="Pfam" id="PF08890">
    <property type="entry name" value="Phage_TAC_5"/>
    <property type="match status" value="1"/>
</dbReference>
<dbReference type="InterPro" id="IPR014986">
    <property type="entry name" value="XkdN-like"/>
</dbReference>
<dbReference type="Gene3D" id="3.30.2220.30">
    <property type="match status" value="1"/>
</dbReference>
<reference evidence="1 2" key="1">
    <citation type="submission" date="2019-12" db="EMBL/GenBank/DDBJ databases">
        <title>Draft Genome Sequences of L. lactis strains MS22333, MS22334, MS22336, and MS22337, Isolated from Spontaneous Fermented Camel Milk in Ethiopia.</title>
        <authorList>
            <person name="Bragason E."/>
            <person name="Hansen E.B."/>
            <person name="Guya M.E."/>
            <person name="Berhe T."/>
        </authorList>
    </citation>
    <scope>NUCLEOTIDE SEQUENCE [LARGE SCALE GENOMIC DNA]</scope>
    <source>
        <strain evidence="1 2">MS22336</strain>
    </source>
</reference>